<dbReference type="Ensembl" id="ENST00000503563.1">
    <property type="protein sequence ID" value="ENSP00000426352.1"/>
    <property type="gene ID" value="ENSG00000150625.17"/>
</dbReference>
<evidence type="ECO:0000313" key="2">
    <source>
        <dbReference type="Proteomes" id="UP000005640"/>
    </source>
</evidence>
<dbReference type="ChiTaRS" id="GPM6A">
    <property type="organism name" value="human"/>
</dbReference>
<sequence length="10" mass="1197">MEENMEEGQT</sequence>
<reference evidence="1" key="5">
    <citation type="submission" date="2025-09" db="UniProtKB">
        <authorList>
            <consortium name="Ensembl"/>
        </authorList>
    </citation>
    <scope>IDENTIFICATION</scope>
</reference>
<dbReference type="HGNC" id="HGNC:4460">
    <property type="gene designation" value="GPM6A"/>
</dbReference>
<reference evidence="1 2" key="2">
    <citation type="journal article" date="2004" name="Nature">
        <title>Finishing the euchromatic sequence of the human genome.</title>
        <authorList>
            <consortium name="International Human Genome Sequencing Consortium"/>
        </authorList>
    </citation>
    <scope>NUCLEOTIDE SEQUENCE [LARGE SCALE GENOMIC DNA]</scope>
</reference>
<dbReference type="EMBL" id="KF457837">
    <property type="status" value="NOT_ANNOTATED_CDS"/>
    <property type="molecule type" value="Genomic_DNA"/>
</dbReference>
<reference evidence="1" key="4">
    <citation type="submission" date="2025-08" db="UniProtKB">
        <authorList>
            <consortium name="Ensembl"/>
        </authorList>
    </citation>
    <scope>IDENTIFICATION</scope>
</reference>
<dbReference type="EMBL" id="AC110794">
    <property type="status" value="NOT_ANNOTATED_CDS"/>
    <property type="molecule type" value="Genomic_DNA"/>
</dbReference>
<dbReference type="ExpressionAtlas" id="A0A1D5RMS2">
    <property type="expression patterns" value="baseline and differential"/>
</dbReference>
<name>A0A1D5RMS2_HUMAN</name>
<proteinExistence type="predicted"/>
<gene>
    <name evidence="1" type="primary">GPM6A</name>
</gene>
<accession>A0A1D5RMS2</accession>
<protein>
    <submittedName>
        <fullName evidence="1">Glycoprotein M6A</fullName>
    </submittedName>
</protein>
<dbReference type="EMBL" id="KF457835">
    <property type="status" value="NOT_ANNOTATED_CDS"/>
    <property type="molecule type" value="Genomic_DNA"/>
</dbReference>
<dbReference type="EMBL" id="AC093819">
    <property type="status" value="NOT_ANNOTATED_CDS"/>
    <property type="molecule type" value="Genomic_DNA"/>
</dbReference>
<dbReference type="OMA" id="CTLNENF"/>
<evidence type="ECO:0000313" key="1">
    <source>
        <dbReference type="Ensembl" id="ENSP00000426352.1"/>
    </source>
</evidence>
<dbReference type="EMBL" id="KF457840">
    <property type="status" value="NOT_ANNOTATED_CDS"/>
    <property type="molecule type" value="Genomic_DNA"/>
</dbReference>
<dbReference type="EMBL" id="AC097537">
    <property type="status" value="NOT_ANNOTATED_CDS"/>
    <property type="molecule type" value="Genomic_DNA"/>
</dbReference>
<dbReference type="OrthoDB" id="9993736at2759"/>
<dbReference type="Antibodypedia" id="17235">
    <property type="antibodies" value="299 antibodies from 31 providers"/>
</dbReference>
<dbReference type="OpenTargets" id="ENSG00000150625"/>
<feature type="non-terminal residue" evidence="1">
    <location>
        <position position="10"/>
    </location>
</feature>
<dbReference type="GeneTree" id="ENSGT00390000006915"/>
<keyword evidence="2" id="KW-1185">Reference proteome</keyword>
<organism evidence="1 2">
    <name type="scientific">Homo sapiens</name>
    <name type="common">Human</name>
    <dbReference type="NCBI Taxonomy" id="9606"/>
    <lineage>
        <taxon>Eukaryota</taxon>
        <taxon>Metazoa</taxon>
        <taxon>Chordata</taxon>
        <taxon>Craniata</taxon>
        <taxon>Vertebrata</taxon>
        <taxon>Euteleostomi</taxon>
        <taxon>Mammalia</taxon>
        <taxon>Eutheria</taxon>
        <taxon>Euarchontoglires</taxon>
        <taxon>Primates</taxon>
        <taxon>Haplorrhini</taxon>
        <taxon>Catarrhini</taxon>
        <taxon>Hominidae</taxon>
        <taxon>Homo</taxon>
    </lineage>
</organism>
<dbReference type="Proteomes" id="UP000005640">
    <property type="component" value="Chromosome 4"/>
</dbReference>
<reference evidence="1 2" key="1">
    <citation type="journal article" date="2001" name="Nature">
        <title>Initial sequencing and analysis of the human genome.</title>
        <authorList>
            <consortium name="International Human Genome Sequencing Consortium"/>
            <person name="Lander E.S."/>
            <person name="Linton L.M."/>
            <person name="Birren B."/>
            <person name="Nusbaum C."/>
            <person name="Zody M.C."/>
            <person name="Baldwin J."/>
            <person name="Devon K."/>
            <person name="Dewar K."/>
            <person name="Doyle M."/>
            <person name="FitzHugh W."/>
            <person name="Funke R."/>
            <person name="Gage D."/>
            <person name="Harris K."/>
            <person name="Heaford A."/>
            <person name="Howland J."/>
            <person name="Kann L."/>
            <person name="Lehoczky J."/>
            <person name="LeVine R."/>
            <person name="McEwan P."/>
            <person name="McKernan K."/>
            <person name="Meldrim J."/>
            <person name="Mesirov J.P."/>
            <person name="Miranda C."/>
            <person name="Morris W."/>
            <person name="Naylor J."/>
            <person name="Raymond C."/>
            <person name="Rosetti M."/>
            <person name="Santos R."/>
            <person name="Sheridan A."/>
            <person name="Sougnez C."/>
            <person name="Stange-Thomann N."/>
            <person name="Stojanovic N."/>
            <person name="Subramanian A."/>
            <person name="Wyman D."/>
            <person name="Rogers J."/>
            <person name="Sulston J."/>
            <person name="Ainscough R."/>
            <person name="Beck S."/>
            <person name="Bentley D."/>
            <person name="Burton J."/>
            <person name="Clee C."/>
            <person name="Carter N."/>
            <person name="Coulson A."/>
            <person name="Deadman R."/>
            <person name="Deloukas P."/>
            <person name="Dunham A."/>
            <person name="Dunham I."/>
            <person name="Durbin R."/>
            <person name="French L."/>
            <person name="Grafham D."/>
            <person name="Gregory S."/>
            <person name="Hubbard T."/>
            <person name="Humphray S."/>
            <person name="Hunt A."/>
            <person name="Jones M."/>
            <person name="Lloyd C."/>
            <person name="McMurray A."/>
            <person name="Matthews L."/>
            <person name="Mercer S."/>
            <person name="Milne S."/>
            <person name="Mullikin J.C."/>
            <person name="Mungall A."/>
            <person name="Plumb R."/>
            <person name="Ross M."/>
            <person name="Shownkeen R."/>
            <person name="Sims S."/>
            <person name="Waterston R.H."/>
            <person name="Wilson R.K."/>
            <person name="Hillier L.W."/>
            <person name="McPherson J.D."/>
            <person name="Marra M.A."/>
            <person name="Mardis E.R."/>
            <person name="Fulton L.A."/>
            <person name="Chinwalla A.T."/>
            <person name="Pepin K.H."/>
            <person name="Gish W.R."/>
            <person name="Chissoe S.L."/>
            <person name="Wendl M.C."/>
            <person name="Delehaunty K.D."/>
            <person name="Miner T.L."/>
            <person name="Delehaunty A."/>
            <person name="Kramer J.B."/>
            <person name="Cook L.L."/>
            <person name="Fulton R.S."/>
            <person name="Johnson D.L."/>
            <person name="Minx P.J."/>
            <person name="Clifton S.W."/>
            <person name="Hawkins T."/>
            <person name="Branscomb E."/>
            <person name="Predki P."/>
            <person name="Richardson P."/>
            <person name="Wenning S."/>
            <person name="Slezak T."/>
            <person name="Doggett N."/>
            <person name="Cheng J.F."/>
            <person name="Olsen A."/>
            <person name="Lucas S."/>
            <person name="Elkin C."/>
            <person name="Uberbacher E."/>
            <person name="Frazier M."/>
            <person name="Gibbs R.A."/>
            <person name="Muzny D.M."/>
            <person name="Scherer S.E."/>
            <person name="Bouck J.B."/>
            <person name="Sodergren E.J."/>
            <person name="Worley K.C."/>
            <person name="Rives C.M."/>
            <person name="Gorrell J.H."/>
            <person name="Metzker M.L."/>
            <person name="Naylor S.L."/>
            <person name="Kucherlapati R.S."/>
            <person name="Nelson D.L."/>
            <person name="Weinstock G.M."/>
            <person name="Sakaki Y."/>
            <person name="Fujiyama A."/>
            <person name="Hattori M."/>
            <person name="Yada T."/>
            <person name="Toyoda A."/>
            <person name="Itoh T."/>
            <person name="Kawagoe C."/>
            <person name="Watanabe H."/>
            <person name="Totoki Y."/>
            <person name="Taylor T."/>
            <person name="Weissenbach J."/>
            <person name="Heilig R."/>
            <person name="Saurin W."/>
            <person name="Artiguenave F."/>
            <person name="Brottier P."/>
            <person name="Bruls T."/>
            <person name="Pelletier E."/>
            <person name="Robert C."/>
            <person name="Wincker P."/>
            <person name="Smith D.R."/>
            <person name="Doucette-Stamm L."/>
            <person name="Rubenfield M."/>
            <person name="Weinstock K."/>
            <person name="Lee H.M."/>
            <person name="Dubois J."/>
            <person name="Rosenthal A."/>
            <person name="Platzer M."/>
            <person name="Nyakatura G."/>
            <person name="Taudien S."/>
            <person name="Rump A."/>
            <person name="Yang H."/>
            <person name="Yu J."/>
            <person name="Wang J."/>
            <person name="Huang G."/>
            <person name="Gu J."/>
            <person name="Hood L."/>
            <person name="Rowen L."/>
            <person name="Madan A."/>
            <person name="Qin S."/>
            <person name="Davis R.W."/>
            <person name="Federspiel N.A."/>
            <person name="Abola A.P."/>
            <person name="Proctor M.J."/>
            <person name="Myers R.M."/>
            <person name="Schmutz J."/>
            <person name="Dickson M."/>
            <person name="Grimwood J."/>
            <person name="Cox D.R."/>
            <person name="Olson M.V."/>
            <person name="Kaul R."/>
            <person name="Raymond C."/>
            <person name="Shimizu N."/>
            <person name="Kawasaki K."/>
            <person name="Minoshima S."/>
            <person name="Evans G.A."/>
            <person name="Athanasiou M."/>
            <person name="Schultz R."/>
            <person name="Roe B.A."/>
            <person name="Chen F."/>
            <person name="Pan H."/>
            <person name="Ramser J."/>
            <person name="Lehrach H."/>
            <person name="Reinhardt R."/>
            <person name="McCombie W.R."/>
            <person name="de la Bastide M."/>
            <person name="Dedhia N."/>
            <person name="Blocker H."/>
            <person name="Hornischer K."/>
            <person name="Nordsiek G."/>
            <person name="Agarwala R."/>
            <person name="Aravind L."/>
            <person name="Bailey J.A."/>
            <person name="Bateman A."/>
            <person name="Batzoglou S."/>
            <person name="Birney E."/>
            <person name="Bork P."/>
            <person name="Brown D.G."/>
            <person name="Burge C.B."/>
            <person name="Cerutti L."/>
            <person name="Chen H.C."/>
            <person name="Church D."/>
            <person name="Clamp M."/>
            <person name="Copley R.R."/>
            <person name="Doerks T."/>
            <person name="Eddy S.R."/>
            <person name="Eichler E.E."/>
            <person name="Furey T.S."/>
            <person name="Galagan J."/>
            <person name="Gilbert J.G."/>
            <person name="Harmon C."/>
            <person name="Hayashizaki Y."/>
            <person name="Haussler D."/>
            <person name="Hermjakob H."/>
            <person name="Hokamp K."/>
            <person name="Jang W."/>
            <person name="Johnson L.S."/>
            <person name="Jones T.A."/>
            <person name="Kasif S."/>
            <person name="Kaspryzk A."/>
            <person name="Kennedy S."/>
            <person name="Kent W.J."/>
            <person name="Kitts P."/>
            <person name="Koonin E.V."/>
            <person name="Korf I."/>
            <person name="Kulp D."/>
            <person name="Lancet D."/>
            <person name="Lowe T.M."/>
            <person name="McLysaght A."/>
            <person name="Mikkelsen T."/>
            <person name="Moran J.V."/>
            <person name="Mulder N."/>
            <person name="Pollara V.J."/>
            <person name="Ponting C.P."/>
            <person name="Schuler G."/>
            <person name="Schultz J."/>
            <person name="Slater G."/>
            <person name="Smit A.F."/>
            <person name="Stupka E."/>
            <person name="Szustakowski J."/>
            <person name="Thierry-Mieg D."/>
            <person name="Thierry-Mieg J."/>
            <person name="Wagner L."/>
            <person name="Wallis J."/>
            <person name="Wheeler R."/>
            <person name="Williams A."/>
            <person name="Wolf Y.I."/>
            <person name="Wolfe K.H."/>
            <person name="Yang S.P."/>
            <person name="Yeh R.F."/>
            <person name="Collins F."/>
            <person name="Guyer M.S."/>
            <person name="Peterson J."/>
            <person name="Felsenfeld A."/>
            <person name="Wetterstrand K.A."/>
            <person name="Patrinos A."/>
            <person name="Morgan M.J."/>
            <person name="de Jong P."/>
            <person name="Catanese J.J."/>
            <person name="Osoegawa K."/>
            <person name="Shizuya H."/>
            <person name="Choi S."/>
            <person name="Chen Y.J."/>
        </authorList>
    </citation>
    <scope>NUCLEOTIDE SEQUENCE [LARGE SCALE GENOMIC DNA]</scope>
</reference>
<dbReference type="Ensembl" id="ENST00000503563.1">
    <property type="protein sequence ID" value="ENSP00000426352.1"/>
    <property type="gene ID" value="ENSG00000150625.18"/>
</dbReference>
<reference evidence="1 2" key="3">
    <citation type="journal article" date="2005" name="Nature">
        <title>Generation and annotation of the DNA sequences of human chromosomes 2 and 4.</title>
        <authorList>
            <person name="Hillier L.W."/>
            <person name="Graves T.A."/>
            <person name="Fulton R.S."/>
            <person name="Fulton L.A."/>
            <person name="Pepin K.H."/>
            <person name="Minx P."/>
            <person name="Wagner-McPherson C."/>
            <person name="Layman D."/>
            <person name="Wylie K."/>
            <person name="Sekhon M."/>
            <person name="Becker M.C."/>
            <person name="Fewell G.A."/>
            <person name="Delehaunty K.D."/>
            <person name="Miner T.L."/>
            <person name="Nash W.E."/>
            <person name="Kremitzki C."/>
            <person name="Oddy L."/>
            <person name="Du H."/>
            <person name="Sun H."/>
            <person name="Bradshaw-Cordum H."/>
            <person name="Ali J."/>
            <person name="Carter J."/>
            <person name="Cordes M."/>
            <person name="Harris A."/>
            <person name="Isak A."/>
            <person name="van Brunt A."/>
            <person name="Nguyen C."/>
            <person name="Du F."/>
            <person name="Courtney L."/>
            <person name="Kalicki J."/>
            <person name="Ozersky P."/>
            <person name="Abbott S."/>
            <person name="Armstrong J."/>
            <person name="Belter E.A."/>
            <person name="Caruso L."/>
            <person name="Cedroni M."/>
            <person name="Cotton M."/>
            <person name="Davidson T."/>
            <person name="Desai A."/>
            <person name="Elliott G."/>
            <person name="Erb T."/>
            <person name="Fronick C."/>
            <person name="Gaige T."/>
            <person name="Haakenson W."/>
            <person name="Haglund K."/>
            <person name="Holmes A."/>
            <person name="Harkins R."/>
            <person name="Kim K."/>
            <person name="Kruchowski S.S."/>
            <person name="Strong C.M."/>
            <person name="Grewal N."/>
            <person name="Goyea E."/>
            <person name="Hou S."/>
            <person name="Levy A."/>
            <person name="Martinka S."/>
            <person name="Mead K."/>
            <person name="McLellan M.D."/>
            <person name="Meyer R."/>
            <person name="Randall-Maher J."/>
            <person name="Tomlinson C."/>
            <person name="Dauphin-Kohlberg S."/>
            <person name="Kozlowicz-Reilly A."/>
            <person name="Shah N."/>
            <person name="Swearengen-Shahid S."/>
            <person name="Snider J."/>
            <person name="Strong J.T."/>
            <person name="Thompson J."/>
            <person name="Yoakum M."/>
            <person name="Leonard S."/>
            <person name="Pearman C."/>
            <person name="Trani L."/>
            <person name="Radionenko M."/>
            <person name="Waligorski J.E."/>
            <person name="Wang C."/>
            <person name="Rock S.M."/>
            <person name="Tin-Wollam A.M."/>
            <person name="Maupin R."/>
            <person name="Latreille P."/>
            <person name="Wendl M.C."/>
            <person name="Yang S.P."/>
            <person name="Pohl C."/>
            <person name="Wallis J.W."/>
            <person name="Spieth J."/>
            <person name="Bieri T.A."/>
            <person name="Berkowicz N."/>
            <person name="Nelson J.O."/>
            <person name="Osborne J."/>
            <person name="Ding L."/>
            <person name="Meyer R."/>
            <person name="Sabo A."/>
            <person name="Shotland Y."/>
            <person name="Sinha P."/>
            <person name="Wohldmann P.E."/>
            <person name="Cook L.L."/>
            <person name="Hickenbotham M.T."/>
            <person name="Eldred J."/>
            <person name="Williams D."/>
            <person name="Jones T.A."/>
            <person name="She X."/>
            <person name="Ciccarelli F.D."/>
            <person name="Izaurralde E."/>
            <person name="Taylor J."/>
            <person name="Schmutz J."/>
            <person name="Myers R.M."/>
            <person name="Cox D.R."/>
            <person name="Huang X."/>
            <person name="McPherson J.D."/>
            <person name="Mardis E.R."/>
            <person name="Clifton S.W."/>
            <person name="Warren W.C."/>
            <person name="Chinwalla A.T."/>
            <person name="Eddy S.R."/>
            <person name="Marra M.A."/>
            <person name="Ovcharenko I."/>
            <person name="Furey T.S."/>
            <person name="Miller W."/>
            <person name="Eichler E.E."/>
            <person name="Bork P."/>
            <person name="Suyama M."/>
            <person name="Torrents D."/>
            <person name="Waterston R.H."/>
            <person name="Wilson R.K."/>
        </authorList>
    </citation>
    <scope>NUCLEOTIDE SEQUENCE [LARGE SCALE GENOMIC DNA]</scope>
</reference>
<dbReference type="VEuPathDB" id="HostDB:ENSG00000150625"/>
<dbReference type="Bgee" id="ENSG00000150625">
    <property type="expression patterns" value="Expressed in endothelial cell and 169 other cell types or tissues"/>
</dbReference>